<reference evidence="2" key="1">
    <citation type="submission" date="2020-03" db="EMBL/GenBank/DDBJ databases">
        <authorList>
            <person name="Weist P."/>
        </authorList>
    </citation>
    <scope>NUCLEOTIDE SEQUENCE</scope>
</reference>
<dbReference type="Proteomes" id="UP001153269">
    <property type="component" value="Unassembled WGS sequence"/>
</dbReference>
<name>A0A9N7YPN0_PLEPL</name>
<comment type="caution">
    <text evidence="2">The sequence shown here is derived from an EMBL/GenBank/DDBJ whole genome shotgun (WGS) entry which is preliminary data.</text>
</comment>
<accession>A0A9N7YPN0</accession>
<sequence length="103" mass="11455">MFRKEPPQPPKTPHPARRPIAAQPVPVEPWSPLCSSDELICKASHYRTPPRAALSSVKPPALELQPQPQPKPRDRQAARPLREARCLCVAALPNLSASHYFPI</sequence>
<evidence type="ECO:0000313" key="3">
    <source>
        <dbReference type="Proteomes" id="UP001153269"/>
    </source>
</evidence>
<evidence type="ECO:0000256" key="1">
    <source>
        <dbReference type="SAM" id="MobiDB-lite"/>
    </source>
</evidence>
<dbReference type="AlphaFoldDB" id="A0A9N7YPN0"/>
<feature type="region of interest" description="Disordered" evidence="1">
    <location>
        <begin position="1"/>
        <end position="23"/>
    </location>
</feature>
<keyword evidence="3" id="KW-1185">Reference proteome</keyword>
<organism evidence="2 3">
    <name type="scientific">Pleuronectes platessa</name>
    <name type="common">European plaice</name>
    <dbReference type="NCBI Taxonomy" id="8262"/>
    <lineage>
        <taxon>Eukaryota</taxon>
        <taxon>Metazoa</taxon>
        <taxon>Chordata</taxon>
        <taxon>Craniata</taxon>
        <taxon>Vertebrata</taxon>
        <taxon>Euteleostomi</taxon>
        <taxon>Actinopterygii</taxon>
        <taxon>Neopterygii</taxon>
        <taxon>Teleostei</taxon>
        <taxon>Neoteleostei</taxon>
        <taxon>Acanthomorphata</taxon>
        <taxon>Carangaria</taxon>
        <taxon>Pleuronectiformes</taxon>
        <taxon>Pleuronectoidei</taxon>
        <taxon>Pleuronectidae</taxon>
        <taxon>Pleuronectes</taxon>
    </lineage>
</organism>
<gene>
    <name evidence="2" type="ORF">PLEPLA_LOCUS22977</name>
</gene>
<dbReference type="EMBL" id="CADEAL010001702">
    <property type="protein sequence ID" value="CAB1434869.1"/>
    <property type="molecule type" value="Genomic_DNA"/>
</dbReference>
<evidence type="ECO:0000313" key="2">
    <source>
        <dbReference type="EMBL" id="CAB1434869.1"/>
    </source>
</evidence>
<protein>
    <submittedName>
        <fullName evidence="2">Uncharacterized protein</fullName>
    </submittedName>
</protein>
<proteinExistence type="predicted"/>
<feature type="region of interest" description="Disordered" evidence="1">
    <location>
        <begin position="51"/>
        <end position="79"/>
    </location>
</feature>